<keyword evidence="2" id="KW-1185">Reference proteome</keyword>
<dbReference type="GO" id="GO:0008780">
    <property type="term" value="F:acyl-[acyl-carrier-protein]-UDP-N-acetylglucosamine O-acyltransferase activity"/>
    <property type="evidence" value="ECO:0007669"/>
    <property type="project" value="UniProtKB-EC"/>
</dbReference>
<dbReference type="EMBL" id="LANR01000001">
    <property type="protein sequence ID" value="KJV61803.1"/>
    <property type="molecule type" value="Genomic_DNA"/>
</dbReference>
<keyword evidence="1" id="KW-0012">Acyltransferase</keyword>
<evidence type="ECO:0000313" key="1">
    <source>
        <dbReference type="EMBL" id="KJV61803.1"/>
    </source>
</evidence>
<proteinExistence type="predicted"/>
<dbReference type="PATRIC" id="fig|1359164.3.peg.808"/>
<keyword evidence="1" id="KW-0808">Transferase</keyword>
<gene>
    <name evidence="1" type="ORF">APHACPA_0819</name>
</gene>
<organism evidence="1 2">
    <name type="scientific">Rickettsia amblyommatis str. Ac/Pa</name>
    <dbReference type="NCBI Taxonomy" id="1359164"/>
    <lineage>
        <taxon>Bacteria</taxon>
        <taxon>Pseudomonadati</taxon>
        <taxon>Pseudomonadota</taxon>
        <taxon>Alphaproteobacteria</taxon>
        <taxon>Rickettsiales</taxon>
        <taxon>Rickettsiaceae</taxon>
        <taxon>Rickettsieae</taxon>
        <taxon>Rickettsia</taxon>
        <taxon>spotted fever group</taxon>
    </lineage>
</organism>
<sequence length="87" mass="9996">MNSRPNAVIEAMSNRFEQKVDNTGWDSEGNFEYDKELGTPLKIFLDTYSQIKEICAVPINTALICLVWSDQAIRDKFQKKTVIKILI</sequence>
<keyword evidence="1" id="KW-0645">Protease</keyword>
<evidence type="ECO:0000313" key="2">
    <source>
        <dbReference type="Proteomes" id="UP000033556"/>
    </source>
</evidence>
<dbReference type="GO" id="GO:0008233">
    <property type="term" value="F:peptidase activity"/>
    <property type="evidence" value="ECO:0007669"/>
    <property type="project" value="UniProtKB-KW"/>
</dbReference>
<keyword evidence="1" id="KW-0378">Hydrolase</keyword>
<dbReference type="AlphaFoldDB" id="A0A0F3N1C7"/>
<protein>
    <submittedName>
        <fullName evidence="1">ATP-dependent protease subunit C (ClpC)-like domain protein</fullName>
        <ecNumber evidence="1">2.3.1.129</ecNumber>
    </submittedName>
</protein>
<dbReference type="RefSeq" id="WP_231571784.1">
    <property type="nucleotide sequence ID" value="NZ_LANR01000001.1"/>
</dbReference>
<dbReference type="Proteomes" id="UP000033556">
    <property type="component" value="Unassembled WGS sequence"/>
</dbReference>
<name>A0A0F3N1C7_RICAM</name>
<reference evidence="1 2" key="1">
    <citation type="submission" date="2015-01" db="EMBL/GenBank/DDBJ databases">
        <title>Genome Sequencing of Rickettsiales.</title>
        <authorList>
            <person name="Daugherty S.C."/>
            <person name="Su Q."/>
            <person name="Abolude K."/>
            <person name="Beier-Sexton M."/>
            <person name="Carlyon J.A."/>
            <person name="Carter R."/>
            <person name="Day N.P."/>
            <person name="Dumler S.J."/>
            <person name="Dyachenko V."/>
            <person name="Godinez A."/>
            <person name="Kurtti T.J."/>
            <person name="Lichay M."/>
            <person name="Mullins K.E."/>
            <person name="Ott S."/>
            <person name="Pappas-Brown V."/>
            <person name="Paris D.H."/>
            <person name="Patel P."/>
            <person name="Richards A.L."/>
            <person name="Sadzewicz L."/>
            <person name="Sears K."/>
            <person name="Seidman D."/>
            <person name="Sengamalay N."/>
            <person name="Stenos J."/>
            <person name="Tallon L.J."/>
            <person name="Vincent G."/>
            <person name="Fraser C.M."/>
            <person name="Munderloh U."/>
            <person name="Dunning-Hotopp J.C."/>
        </authorList>
    </citation>
    <scope>NUCLEOTIDE SEQUENCE [LARGE SCALE GENOMIC DNA]</scope>
    <source>
        <strain evidence="1 2">Ac/Pa</strain>
    </source>
</reference>
<accession>A0A0F3N1C7</accession>
<dbReference type="GO" id="GO:0006508">
    <property type="term" value="P:proteolysis"/>
    <property type="evidence" value="ECO:0007669"/>
    <property type="project" value="UniProtKB-KW"/>
</dbReference>
<dbReference type="EC" id="2.3.1.129" evidence="1"/>
<comment type="caution">
    <text evidence="1">The sequence shown here is derived from an EMBL/GenBank/DDBJ whole genome shotgun (WGS) entry which is preliminary data.</text>
</comment>